<dbReference type="VEuPathDB" id="MicrosporidiaDB:VICG_00511"/>
<dbReference type="PROSITE" id="PS51417">
    <property type="entry name" value="ARF"/>
    <property type="match status" value="1"/>
</dbReference>
<dbReference type="InterPro" id="IPR001806">
    <property type="entry name" value="Small_GTPase"/>
</dbReference>
<dbReference type="FunFam" id="3.40.50.300:FF:001129">
    <property type="entry name" value="ras-related protein Rab-44 isoform X2"/>
    <property type="match status" value="1"/>
</dbReference>
<dbReference type="FunCoup" id="L2GQ10">
    <property type="interactions" value="242"/>
</dbReference>
<dbReference type="GeneID" id="19881228"/>
<dbReference type="InterPro" id="IPR027417">
    <property type="entry name" value="P-loop_NTPase"/>
</dbReference>
<dbReference type="PROSITE" id="PS51419">
    <property type="entry name" value="RAB"/>
    <property type="match status" value="1"/>
</dbReference>
<dbReference type="GO" id="GO:0005525">
    <property type="term" value="F:GTP binding"/>
    <property type="evidence" value="ECO:0007669"/>
    <property type="project" value="UniProtKB-KW"/>
</dbReference>
<dbReference type="Pfam" id="PF00071">
    <property type="entry name" value="Ras"/>
    <property type="match status" value="1"/>
</dbReference>
<dbReference type="Proteomes" id="UP000011082">
    <property type="component" value="Unassembled WGS sequence"/>
</dbReference>
<keyword evidence="1" id="KW-0547">Nucleotide-binding</keyword>
<dbReference type="OrthoDB" id="9989112at2759"/>
<dbReference type="SUPFAM" id="SSF52540">
    <property type="entry name" value="P-loop containing nucleoside triphosphate hydrolases"/>
    <property type="match status" value="1"/>
</dbReference>
<dbReference type="PRINTS" id="PR00449">
    <property type="entry name" value="RASTRNSFRMNG"/>
</dbReference>
<dbReference type="AlphaFoldDB" id="L2GQ10"/>
<sequence>MDKSAQYIFKIILIGDSGVGKTSLMTRFTDKSYKPSSSATIGVDFKIKTIDLNGTKVKLQIWDTAGQERFRAVVSNYYRGAHGIFVVFDMLNKTSFDHLSEWLAELEKKNATNTAEIMVLGNKVDDQENVCINEEEITSFLDKNNIPKSHFVQVSARENIRVEESFLELTRKLS</sequence>
<gene>
    <name evidence="4" type="ORF">VICG_00511</name>
</gene>
<dbReference type="STRING" id="993615.L2GQ10"/>
<keyword evidence="2" id="KW-0342">GTP-binding</keyword>
<dbReference type="SMART" id="SM00175">
    <property type="entry name" value="RAB"/>
    <property type="match status" value="1"/>
</dbReference>
<dbReference type="SMART" id="SM00174">
    <property type="entry name" value="RHO"/>
    <property type="match status" value="1"/>
</dbReference>
<dbReference type="SMART" id="SM00173">
    <property type="entry name" value="RAS"/>
    <property type="match status" value="1"/>
</dbReference>
<dbReference type="HOGENOM" id="CLU_041217_10_1_1"/>
<evidence type="ECO:0000256" key="2">
    <source>
        <dbReference type="ARBA" id="ARBA00023134"/>
    </source>
</evidence>
<evidence type="ECO:0000256" key="3">
    <source>
        <dbReference type="ARBA" id="ARBA00023288"/>
    </source>
</evidence>
<keyword evidence="5" id="KW-1185">Reference proteome</keyword>
<reference evidence="5" key="1">
    <citation type="submission" date="2011-05" db="EMBL/GenBank/DDBJ databases">
        <title>The genome sequence of Vittaforma corneae strain ATCC 50505.</title>
        <authorList>
            <consortium name="The Broad Institute Genome Sequencing Platform"/>
            <person name="Cuomo C."/>
            <person name="Didier E."/>
            <person name="Bowers L."/>
            <person name="Young S.K."/>
            <person name="Zeng Q."/>
            <person name="Gargeya S."/>
            <person name="Fitzgerald M."/>
            <person name="Haas B."/>
            <person name="Abouelleil A."/>
            <person name="Alvarado L."/>
            <person name="Arachchi H.M."/>
            <person name="Berlin A."/>
            <person name="Chapman S.B."/>
            <person name="Gearin G."/>
            <person name="Goldberg J."/>
            <person name="Griggs A."/>
            <person name="Gujja S."/>
            <person name="Hansen M."/>
            <person name="Heiman D."/>
            <person name="Howarth C."/>
            <person name="Larimer J."/>
            <person name="Lui A."/>
            <person name="MacDonald P.J.P."/>
            <person name="McCowen C."/>
            <person name="Montmayeur A."/>
            <person name="Murphy C."/>
            <person name="Neiman D."/>
            <person name="Pearson M."/>
            <person name="Priest M."/>
            <person name="Roberts A."/>
            <person name="Saif S."/>
            <person name="Shea T."/>
            <person name="Sisk P."/>
            <person name="Stolte C."/>
            <person name="Sykes S."/>
            <person name="Wortman J."/>
            <person name="Nusbaum C."/>
            <person name="Birren B."/>
        </authorList>
    </citation>
    <scope>NUCLEOTIDE SEQUENCE [LARGE SCALE GENOMIC DNA]</scope>
    <source>
        <strain evidence="5">ATCC 50505</strain>
    </source>
</reference>
<dbReference type="InParanoid" id="L2GQ10"/>
<dbReference type="OMA" id="TQMAKDF"/>
<evidence type="ECO:0000256" key="1">
    <source>
        <dbReference type="ARBA" id="ARBA00022741"/>
    </source>
</evidence>
<dbReference type="InterPro" id="IPR050227">
    <property type="entry name" value="Rab"/>
</dbReference>
<keyword evidence="3" id="KW-0449">Lipoprotein</keyword>
<protein>
    <submittedName>
        <fullName evidence="4">Small GTP-binding protein domain protein</fullName>
    </submittedName>
</protein>
<dbReference type="Gene3D" id="3.40.50.300">
    <property type="entry name" value="P-loop containing nucleotide triphosphate hydrolases"/>
    <property type="match status" value="1"/>
</dbReference>
<organism evidence="4 5">
    <name type="scientific">Vittaforma corneae (strain ATCC 50505)</name>
    <name type="common">Microsporidian parasite</name>
    <name type="synonym">Nosema corneum</name>
    <dbReference type="NCBI Taxonomy" id="993615"/>
    <lineage>
        <taxon>Eukaryota</taxon>
        <taxon>Fungi</taxon>
        <taxon>Fungi incertae sedis</taxon>
        <taxon>Microsporidia</taxon>
        <taxon>Nosematidae</taxon>
        <taxon>Vittaforma</taxon>
    </lineage>
</organism>
<dbReference type="PROSITE" id="PS51421">
    <property type="entry name" value="RAS"/>
    <property type="match status" value="1"/>
</dbReference>
<dbReference type="NCBIfam" id="TIGR00231">
    <property type="entry name" value="small_GTP"/>
    <property type="match status" value="1"/>
</dbReference>
<dbReference type="CDD" id="cd00154">
    <property type="entry name" value="Rab"/>
    <property type="match status" value="1"/>
</dbReference>
<dbReference type="PANTHER" id="PTHR47977">
    <property type="entry name" value="RAS-RELATED PROTEIN RAB"/>
    <property type="match status" value="1"/>
</dbReference>
<dbReference type="InterPro" id="IPR005225">
    <property type="entry name" value="Small_GTP-bd"/>
</dbReference>
<evidence type="ECO:0000313" key="5">
    <source>
        <dbReference type="Proteomes" id="UP000011082"/>
    </source>
</evidence>
<evidence type="ECO:0000313" key="4">
    <source>
        <dbReference type="EMBL" id="ELA42412.1"/>
    </source>
</evidence>
<name>L2GQ10_VITCO</name>
<dbReference type="RefSeq" id="XP_007603963.1">
    <property type="nucleotide sequence ID" value="XM_007603901.1"/>
</dbReference>
<accession>L2GQ10</accession>
<proteinExistence type="predicted"/>
<dbReference type="EMBL" id="JH370132">
    <property type="protein sequence ID" value="ELA42412.1"/>
    <property type="molecule type" value="Genomic_DNA"/>
</dbReference>
<dbReference type="GO" id="GO:0003924">
    <property type="term" value="F:GTPase activity"/>
    <property type="evidence" value="ECO:0007669"/>
    <property type="project" value="InterPro"/>
</dbReference>